<dbReference type="EMBL" id="CAJNDS010002208">
    <property type="protein sequence ID" value="CAE7373486.1"/>
    <property type="molecule type" value="Genomic_DNA"/>
</dbReference>
<accession>A0A812Q3N5</accession>
<dbReference type="Proteomes" id="UP000604046">
    <property type="component" value="Unassembled WGS sequence"/>
</dbReference>
<feature type="signal peptide" evidence="1">
    <location>
        <begin position="1"/>
        <end position="19"/>
    </location>
</feature>
<feature type="chain" id="PRO_5032759958" description="PDZ domain-containing protein" evidence="1">
    <location>
        <begin position="20"/>
        <end position="428"/>
    </location>
</feature>
<dbReference type="AlphaFoldDB" id="A0A812Q3N5"/>
<name>A0A812Q3N5_9DINO</name>
<evidence type="ECO:0008006" key="4">
    <source>
        <dbReference type="Google" id="ProtNLM"/>
    </source>
</evidence>
<evidence type="ECO:0000313" key="3">
    <source>
        <dbReference type="Proteomes" id="UP000604046"/>
    </source>
</evidence>
<protein>
    <recommendedName>
        <fullName evidence="4">PDZ domain-containing protein</fullName>
    </recommendedName>
</protein>
<evidence type="ECO:0000313" key="2">
    <source>
        <dbReference type="EMBL" id="CAE7373486.1"/>
    </source>
</evidence>
<gene>
    <name evidence="2" type="ORF">SNAT2548_LOCUS20406</name>
</gene>
<organism evidence="2 3">
    <name type="scientific">Symbiodinium natans</name>
    <dbReference type="NCBI Taxonomy" id="878477"/>
    <lineage>
        <taxon>Eukaryota</taxon>
        <taxon>Sar</taxon>
        <taxon>Alveolata</taxon>
        <taxon>Dinophyceae</taxon>
        <taxon>Suessiales</taxon>
        <taxon>Symbiodiniaceae</taxon>
        <taxon>Symbiodinium</taxon>
    </lineage>
</organism>
<sequence>MHRWPSSASTLRVFPPLRCWSVLLLPEAGRRPCAARLRLLPSGRLEVQGPLVQAWGREICEDIGAPLLLNVACQNRSSRALRHVCIDTRLLHELMAAVPLTAGPSTSSFDQGLKGGERIVEVNGTPVSQMTKEKLGVAVRQRPLALRVDRSAAPAVAQAAEEEIFARRLLVLPLREISRWCCGLTSHLLQSQLEEAADSSGHRGSLICDVLTTHFETGESLDDTAEAVRSGQLRMGDEEGQLPRIRVTRFHGFAFALDGRRLACLRSALAPAADVEVWEECFRRAEISKEFFEKLATRAPGAGEKAGPAAVPKAESKPRDAAANFARSLCDDRDQEALQVKQVQLRGLGARCMEGLCGCPLDDQHTENSTSFIRPLLLQMPLEFPEDKPGKHLLSGNCPRRISAADCAAAEEVSYGMQGFAHPRLMSL</sequence>
<keyword evidence="1" id="KW-0732">Signal</keyword>
<keyword evidence="3" id="KW-1185">Reference proteome</keyword>
<evidence type="ECO:0000256" key="1">
    <source>
        <dbReference type="SAM" id="SignalP"/>
    </source>
</evidence>
<proteinExistence type="predicted"/>
<comment type="caution">
    <text evidence="2">The sequence shown here is derived from an EMBL/GenBank/DDBJ whole genome shotgun (WGS) entry which is preliminary data.</text>
</comment>
<reference evidence="2" key="1">
    <citation type="submission" date="2021-02" db="EMBL/GenBank/DDBJ databases">
        <authorList>
            <person name="Dougan E. K."/>
            <person name="Rhodes N."/>
            <person name="Thang M."/>
            <person name="Chan C."/>
        </authorList>
    </citation>
    <scope>NUCLEOTIDE SEQUENCE</scope>
</reference>